<dbReference type="Proteomes" id="UP000652761">
    <property type="component" value="Unassembled WGS sequence"/>
</dbReference>
<evidence type="ECO:0000313" key="2">
    <source>
        <dbReference type="Proteomes" id="UP000652761"/>
    </source>
</evidence>
<keyword evidence="2" id="KW-1185">Reference proteome</keyword>
<name>A0A843WID6_COLES</name>
<gene>
    <name evidence="1" type="ORF">Taro_040176</name>
</gene>
<reference evidence="1" key="1">
    <citation type="submission" date="2017-07" db="EMBL/GenBank/DDBJ databases">
        <title>Taro Niue Genome Assembly and Annotation.</title>
        <authorList>
            <person name="Atibalentja N."/>
            <person name="Keating K."/>
            <person name="Fields C.J."/>
        </authorList>
    </citation>
    <scope>NUCLEOTIDE SEQUENCE</scope>
    <source>
        <strain evidence="1">Niue_2</strain>
        <tissue evidence="1">Leaf</tissue>
    </source>
</reference>
<organism evidence="1 2">
    <name type="scientific">Colocasia esculenta</name>
    <name type="common">Wild taro</name>
    <name type="synonym">Arum esculentum</name>
    <dbReference type="NCBI Taxonomy" id="4460"/>
    <lineage>
        <taxon>Eukaryota</taxon>
        <taxon>Viridiplantae</taxon>
        <taxon>Streptophyta</taxon>
        <taxon>Embryophyta</taxon>
        <taxon>Tracheophyta</taxon>
        <taxon>Spermatophyta</taxon>
        <taxon>Magnoliopsida</taxon>
        <taxon>Liliopsida</taxon>
        <taxon>Araceae</taxon>
        <taxon>Aroideae</taxon>
        <taxon>Colocasieae</taxon>
        <taxon>Colocasia</taxon>
    </lineage>
</organism>
<dbReference type="AlphaFoldDB" id="A0A843WID6"/>
<accession>A0A843WID6</accession>
<proteinExistence type="predicted"/>
<comment type="caution">
    <text evidence="1">The sequence shown here is derived from an EMBL/GenBank/DDBJ whole genome shotgun (WGS) entry which is preliminary data.</text>
</comment>
<sequence>MSFTTCWGHVEECWVARELWIDHKKLIFFLFSFASACANHPLGVDQRQVDVIQGPGIASLLGDAIP</sequence>
<dbReference type="EMBL" id="NMUH01003851">
    <property type="protein sequence ID" value="MQM07337.1"/>
    <property type="molecule type" value="Genomic_DNA"/>
</dbReference>
<protein>
    <submittedName>
        <fullName evidence="1">Uncharacterized protein</fullName>
    </submittedName>
</protein>
<evidence type="ECO:0000313" key="1">
    <source>
        <dbReference type="EMBL" id="MQM07337.1"/>
    </source>
</evidence>